<dbReference type="AlphaFoldDB" id="A0A6I4I6T3"/>
<keyword evidence="5" id="KW-1185">Reference proteome</keyword>
<sequence>MRLRFLFCILVLLSFAVPVKVMAQDVSVGNLSSLKVSDLSDDKITAIWNKLEESGLSETEAYKLMIQKGVPPDEVQAFKDRVTLLGLNGKKNKTSISNKARKQSVDYSRDSLTVVKKPTGVINATPKARDTTQALQVYGLDFFNQFDITFEPNVNMATPKGYVLGPGDNVIVLVTGLNESSQTSKVTPEGNLVLSYAGVVYVNGFTIEQATALIRNKMTRIYPGLKTGQTQITVNLGNTRSIRVTLTGEVKTPGSYTLSSLTTLFNALYNSGGPSINGSLRNIEIIRANRVYKTVDFYDFLQKGILSGNVRLEDQDVIRIPVYKKRVSIKGEVKRPAIYELKDDEQLEDLINYAGGYTDIAYKGIAKVEQINALEREIKDVPANLFNNFTPRNGDVITIGAITNRYANRVVLEGAVYRPGPYELTAGLTLSSLLKSARGLKAEAYMVRGFIKRTLPDLQKQFISFKPQEVASGAGDIPLMREDTVVVLDESTFISRRMVTVNGNVRTPSSFVYRKGMKLSDVIAMAGGFTDVAAERHVEVSRIIRNEQDSVANQVVQSFNIDMSAGTNNDIPLEPMDYIFVQRLVNYRSLGNVSVKGEVLFPGDYAVQRRDESARDFIQRAGGITPYGSLENAQVFRKGVRVNLDLTNLSNDKLNRESQILLEGDSIYVPRVITFVDVTGAVNNPQLINYDNSSFKYYINAAGGTTSKAYLKGAYIKYPNGLNRPVRHFLFFRNYPSVKPGSKIIVPEKDPSLKFRLSVGDITGIASALTALISLIAILRTKN</sequence>
<dbReference type="PANTHER" id="PTHR33619:SF3">
    <property type="entry name" value="POLYSACCHARIDE EXPORT PROTEIN GFCE-RELATED"/>
    <property type="match status" value="1"/>
</dbReference>
<feature type="domain" description="Polysaccharide export protein N-terminal" evidence="2">
    <location>
        <begin position="158"/>
        <end position="227"/>
    </location>
</feature>
<keyword evidence="1" id="KW-0732">Signal</keyword>
<dbReference type="KEGG" id="mgik:GO620_005260"/>
<dbReference type="EMBL" id="CP066775">
    <property type="protein sequence ID" value="QQL50868.1"/>
    <property type="molecule type" value="Genomic_DNA"/>
</dbReference>
<feature type="domain" description="Soluble ligand binding" evidence="3">
    <location>
        <begin position="243"/>
        <end position="288"/>
    </location>
</feature>
<evidence type="ECO:0000313" key="4">
    <source>
        <dbReference type="EMBL" id="QQL50868.1"/>
    </source>
</evidence>
<dbReference type="Pfam" id="PF10531">
    <property type="entry name" value="SLBB"/>
    <property type="match status" value="5"/>
</dbReference>
<dbReference type="Proteomes" id="UP000429232">
    <property type="component" value="Chromosome"/>
</dbReference>
<dbReference type="Pfam" id="PF02563">
    <property type="entry name" value="Poly_export"/>
    <property type="match status" value="1"/>
</dbReference>
<dbReference type="InterPro" id="IPR003715">
    <property type="entry name" value="Poly_export_N"/>
</dbReference>
<dbReference type="Gene3D" id="3.10.560.10">
    <property type="entry name" value="Outer membrane lipoprotein wza domain like"/>
    <property type="match status" value="6"/>
</dbReference>
<evidence type="ECO:0000259" key="2">
    <source>
        <dbReference type="Pfam" id="PF02563"/>
    </source>
</evidence>
<protein>
    <submittedName>
        <fullName evidence="4">SLBB domain-containing protein</fullName>
    </submittedName>
</protein>
<evidence type="ECO:0000313" key="5">
    <source>
        <dbReference type="Proteomes" id="UP000429232"/>
    </source>
</evidence>
<feature type="domain" description="Soluble ligand binding" evidence="3">
    <location>
        <begin position="327"/>
        <end position="362"/>
    </location>
</feature>
<gene>
    <name evidence="4" type="ORF">GO620_005260</name>
</gene>
<reference evidence="4 5" key="1">
    <citation type="submission" date="2020-12" db="EMBL/GenBank/DDBJ databases">
        <title>HMF7856_wgs.fasta genome submission.</title>
        <authorList>
            <person name="Kang H."/>
            <person name="Kim H."/>
            <person name="Joh K."/>
        </authorList>
    </citation>
    <scope>NUCLEOTIDE SEQUENCE [LARGE SCALE GENOMIC DNA]</scope>
    <source>
        <strain evidence="4 5">HMF7856</strain>
    </source>
</reference>
<dbReference type="InterPro" id="IPR019554">
    <property type="entry name" value="Soluble_ligand-bd"/>
</dbReference>
<feature type="domain" description="Soluble ligand binding" evidence="3">
    <location>
        <begin position="676"/>
        <end position="713"/>
    </location>
</feature>
<name>A0A6I4I6T3_9SPHI</name>
<accession>A0A6I4I6T3</accession>
<dbReference type="GO" id="GO:0015159">
    <property type="term" value="F:polysaccharide transmembrane transporter activity"/>
    <property type="evidence" value="ECO:0007669"/>
    <property type="project" value="InterPro"/>
</dbReference>
<evidence type="ECO:0000256" key="1">
    <source>
        <dbReference type="ARBA" id="ARBA00022729"/>
    </source>
</evidence>
<organism evidence="4 5">
    <name type="scientific">Mucilaginibacter ginkgonis</name>
    <dbReference type="NCBI Taxonomy" id="2682091"/>
    <lineage>
        <taxon>Bacteria</taxon>
        <taxon>Pseudomonadati</taxon>
        <taxon>Bacteroidota</taxon>
        <taxon>Sphingobacteriia</taxon>
        <taxon>Sphingobacteriales</taxon>
        <taxon>Sphingobacteriaceae</taxon>
        <taxon>Mucilaginibacter</taxon>
    </lineage>
</organism>
<feature type="domain" description="Soluble ligand binding" evidence="3">
    <location>
        <begin position="498"/>
        <end position="547"/>
    </location>
</feature>
<dbReference type="InterPro" id="IPR049712">
    <property type="entry name" value="Poly_export"/>
</dbReference>
<evidence type="ECO:0000259" key="3">
    <source>
        <dbReference type="Pfam" id="PF10531"/>
    </source>
</evidence>
<dbReference type="RefSeq" id="WP_157526633.1">
    <property type="nucleotide sequence ID" value="NZ_CP066775.1"/>
</dbReference>
<feature type="domain" description="Soluble ligand binding" evidence="3">
    <location>
        <begin position="413"/>
        <end position="445"/>
    </location>
</feature>
<proteinExistence type="predicted"/>
<dbReference type="PANTHER" id="PTHR33619">
    <property type="entry name" value="POLYSACCHARIDE EXPORT PROTEIN GFCE-RELATED"/>
    <property type="match status" value="1"/>
</dbReference>